<organism evidence="3 4">
    <name type="scientific">Candidatus Kaiserbacteria bacterium GW2011_GWA2_49_19</name>
    <dbReference type="NCBI Taxonomy" id="1618669"/>
    <lineage>
        <taxon>Bacteria</taxon>
        <taxon>Candidatus Kaiseribacteriota</taxon>
    </lineage>
</organism>
<dbReference type="PANTHER" id="PTHR45947">
    <property type="entry name" value="SULFOQUINOVOSYL TRANSFERASE SQD2"/>
    <property type="match status" value="1"/>
</dbReference>
<sequence>MRVLQIGTDRTIFDAKSASAARMRSYGKRFGQLDMIIFSLREHKVRGIRLSEGAYALATNSFFRFLYLLDAIRIAFRLPKPDVVSVQDPFEAGITGWIIARLRGAPLHVQAHTDFLSPEFSRLSLLNRLRALVAGFVLRRASRVRVVSALIKSSIEQKYKLRAPVSVLPIFVDVEKYRDSQLEPRLAAREHLFQTKLLVVARLEREKNVGLAIHAFAKAALDKSCLIIIGEGREKKALQKMAGDRGVGKWVFFEGQTDPAQYYKLADLLLAPSLYEGYGMAIVEALASGTPVISTDVGVAREAGAIIAEEDDFAKALIAWSENGPREGKLANYQYKNLAEYVEAYCKDMELSLNRTEDINSAGEDR</sequence>
<dbReference type="InterPro" id="IPR028098">
    <property type="entry name" value="Glyco_trans_4-like_N"/>
</dbReference>
<accession>A0A0G1VNP4</accession>
<feature type="domain" description="Glycosyl transferase family 1" evidence="1">
    <location>
        <begin position="195"/>
        <end position="336"/>
    </location>
</feature>
<dbReference type="Pfam" id="PF00534">
    <property type="entry name" value="Glycos_transf_1"/>
    <property type="match status" value="1"/>
</dbReference>
<dbReference type="Proteomes" id="UP000033965">
    <property type="component" value="Unassembled WGS sequence"/>
</dbReference>
<dbReference type="PANTHER" id="PTHR45947:SF3">
    <property type="entry name" value="SULFOQUINOVOSYL TRANSFERASE SQD2"/>
    <property type="match status" value="1"/>
</dbReference>
<dbReference type="Pfam" id="PF13439">
    <property type="entry name" value="Glyco_transf_4"/>
    <property type="match status" value="1"/>
</dbReference>
<feature type="domain" description="Glycosyltransferase subfamily 4-like N-terminal" evidence="2">
    <location>
        <begin position="47"/>
        <end position="175"/>
    </location>
</feature>
<evidence type="ECO:0000313" key="3">
    <source>
        <dbReference type="EMBL" id="KKW08088.1"/>
    </source>
</evidence>
<protein>
    <submittedName>
        <fullName evidence="3">Putative glycosyltransferase, type 1</fullName>
    </submittedName>
</protein>
<comment type="caution">
    <text evidence="3">The sequence shown here is derived from an EMBL/GenBank/DDBJ whole genome shotgun (WGS) entry which is preliminary data.</text>
</comment>
<dbReference type="InterPro" id="IPR001296">
    <property type="entry name" value="Glyco_trans_1"/>
</dbReference>
<evidence type="ECO:0000313" key="4">
    <source>
        <dbReference type="Proteomes" id="UP000033965"/>
    </source>
</evidence>
<evidence type="ECO:0000259" key="1">
    <source>
        <dbReference type="Pfam" id="PF00534"/>
    </source>
</evidence>
<dbReference type="AlphaFoldDB" id="A0A0G1VNP4"/>
<reference evidence="3 4" key="1">
    <citation type="journal article" date="2015" name="Nature">
        <title>rRNA introns, odd ribosomes, and small enigmatic genomes across a large radiation of phyla.</title>
        <authorList>
            <person name="Brown C.T."/>
            <person name="Hug L.A."/>
            <person name="Thomas B.C."/>
            <person name="Sharon I."/>
            <person name="Castelle C.J."/>
            <person name="Singh A."/>
            <person name="Wilkins M.J."/>
            <person name="Williams K.H."/>
            <person name="Banfield J.F."/>
        </authorList>
    </citation>
    <scope>NUCLEOTIDE SEQUENCE [LARGE SCALE GENOMIC DNA]</scope>
</reference>
<dbReference type="GO" id="GO:0016757">
    <property type="term" value="F:glycosyltransferase activity"/>
    <property type="evidence" value="ECO:0007669"/>
    <property type="project" value="InterPro"/>
</dbReference>
<dbReference type="InterPro" id="IPR050194">
    <property type="entry name" value="Glycosyltransferase_grp1"/>
</dbReference>
<evidence type="ECO:0000259" key="2">
    <source>
        <dbReference type="Pfam" id="PF13439"/>
    </source>
</evidence>
<name>A0A0G1VNP4_9BACT</name>
<keyword evidence="3" id="KW-0808">Transferase</keyword>
<gene>
    <name evidence="3" type="ORF">UY44_C0019G0008</name>
</gene>
<proteinExistence type="predicted"/>
<dbReference type="EMBL" id="LCPZ01000019">
    <property type="protein sequence ID" value="KKW08088.1"/>
    <property type="molecule type" value="Genomic_DNA"/>
</dbReference>
<dbReference type="Gene3D" id="3.40.50.2000">
    <property type="entry name" value="Glycogen Phosphorylase B"/>
    <property type="match status" value="2"/>
</dbReference>
<dbReference type="SUPFAM" id="SSF53756">
    <property type="entry name" value="UDP-Glycosyltransferase/glycogen phosphorylase"/>
    <property type="match status" value="1"/>
</dbReference>